<keyword evidence="1" id="KW-0805">Transcription regulation</keyword>
<evidence type="ECO:0000313" key="5">
    <source>
        <dbReference type="EMBL" id="ACJ29010.1"/>
    </source>
</evidence>
<dbReference type="EMBL" id="CP000472">
    <property type="protein sequence ID" value="ACJ29010.1"/>
    <property type="molecule type" value="Genomic_DNA"/>
</dbReference>
<keyword evidence="6" id="KW-1185">Reference proteome</keyword>
<dbReference type="SUPFAM" id="SSF46689">
    <property type="entry name" value="Homeodomain-like"/>
    <property type="match status" value="2"/>
</dbReference>
<dbReference type="HOGENOM" id="CLU_000445_88_16_6"/>
<dbReference type="PROSITE" id="PS01124">
    <property type="entry name" value="HTH_ARAC_FAMILY_2"/>
    <property type="match status" value="1"/>
</dbReference>
<keyword evidence="2" id="KW-0238">DNA-binding</keyword>
<name>B8CNP1_SHEPW</name>
<dbReference type="Pfam" id="PF12833">
    <property type="entry name" value="HTH_18"/>
    <property type="match status" value="1"/>
</dbReference>
<protein>
    <submittedName>
        <fullName evidence="5">Transcriptional regulator, AraC/XylS family</fullName>
    </submittedName>
</protein>
<feature type="domain" description="HTH araC/xylS-type" evidence="4">
    <location>
        <begin position="158"/>
        <end position="255"/>
    </location>
</feature>
<proteinExistence type="predicted"/>
<dbReference type="InterPro" id="IPR037923">
    <property type="entry name" value="HTH-like"/>
</dbReference>
<dbReference type="STRING" id="225849.swp_2263"/>
<dbReference type="InterPro" id="IPR009057">
    <property type="entry name" value="Homeodomain-like_sf"/>
</dbReference>
<reference evidence="5 6" key="1">
    <citation type="journal article" date="2008" name="PLoS ONE">
        <title>Environmental adaptation: genomic analysis of the piezotolerant and psychrotolerant deep-sea iron reducing bacterium Shewanella piezotolerans WP3.</title>
        <authorList>
            <person name="Wang F."/>
            <person name="Wang J."/>
            <person name="Jian H."/>
            <person name="Zhang B."/>
            <person name="Li S."/>
            <person name="Wang F."/>
            <person name="Zeng X."/>
            <person name="Gao L."/>
            <person name="Bartlett D.H."/>
            <person name="Yu J."/>
            <person name="Hu S."/>
            <person name="Xiao X."/>
        </authorList>
    </citation>
    <scope>NUCLEOTIDE SEQUENCE [LARGE SCALE GENOMIC DNA]</scope>
    <source>
        <strain evidence="6">WP3 / JCM 13877</strain>
    </source>
</reference>
<dbReference type="Gene3D" id="1.10.10.60">
    <property type="entry name" value="Homeodomain-like"/>
    <property type="match status" value="2"/>
</dbReference>
<dbReference type="InterPro" id="IPR018060">
    <property type="entry name" value="HTH_AraC"/>
</dbReference>
<dbReference type="AlphaFoldDB" id="B8CNP1"/>
<dbReference type="KEGG" id="swp:swp_2263"/>
<dbReference type="InterPro" id="IPR050204">
    <property type="entry name" value="AraC_XylS_family_regulators"/>
</dbReference>
<organism evidence="5 6">
    <name type="scientific">Shewanella piezotolerans (strain WP3 / JCM 13877)</name>
    <dbReference type="NCBI Taxonomy" id="225849"/>
    <lineage>
        <taxon>Bacteria</taxon>
        <taxon>Pseudomonadati</taxon>
        <taxon>Pseudomonadota</taxon>
        <taxon>Gammaproteobacteria</taxon>
        <taxon>Alteromonadales</taxon>
        <taxon>Shewanellaceae</taxon>
        <taxon>Shewanella</taxon>
    </lineage>
</organism>
<sequence length="256" mass="29410">MELSKACFNNFVFDQHVHLDYHLGVVDYGCQEYRHKGASYRLSPQQISTLNPDESHNGFSFLDSGYRAHVMSLPLHYVASLETEFKQPLFFNQPLYPDSQLYRYFLMVHNQLTLANDHVSPLQTETLLMAFMTELFSRNNEVSLSQPKLHRLSTAQLETVKSLFHNDIGANFDLASLANTVALSKFQFLRQFKSATGMTPHAYLKRMRLEYAKKALLSGRSVSDTAHQVGFFDQSHFNKAFKHAYLTTPALFQRQA</sequence>
<accession>B8CNP1</accession>
<dbReference type="Proteomes" id="UP000000753">
    <property type="component" value="Chromosome"/>
</dbReference>
<evidence type="ECO:0000313" key="6">
    <source>
        <dbReference type="Proteomes" id="UP000000753"/>
    </source>
</evidence>
<dbReference type="PANTHER" id="PTHR46796:SF11">
    <property type="entry name" value="TRANSCRIPTIONAL REGULATOR-RELATED"/>
    <property type="match status" value="1"/>
</dbReference>
<dbReference type="GO" id="GO:0043565">
    <property type="term" value="F:sequence-specific DNA binding"/>
    <property type="evidence" value="ECO:0007669"/>
    <property type="project" value="InterPro"/>
</dbReference>
<evidence type="ECO:0000256" key="3">
    <source>
        <dbReference type="ARBA" id="ARBA00023163"/>
    </source>
</evidence>
<dbReference type="InterPro" id="IPR003313">
    <property type="entry name" value="AraC-bd"/>
</dbReference>
<dbReference type="SUPFAM" id="SSF51215">
    <property type="entry name" value="Regulatory protein AraC"/>
    <property type="match status" value="1"/>
</dbReference>
<dbReference type="Pfam" id="PF02311">
    <property type="entry name" value="AraC_binding"/>
    <property type="match status" value="1"/>
</dbReference>
<evidence type="ECO:0000259" key="4">
    <source>
        <dbReference type="PROSITE" id="PS01124"/>
    </source>
</evidence>
<dbReference type="PANTHER" id="PTHR46796">
    <property type="entry name" value="HTH-TYPE TRANSCRIPTIONAL ACTIVATOR RHAS-RELATED"/>
    <property type="match status" value="1"/>
</dbReference>
<evidence type="ECO:0000256" key="1">
    <source>
        <dbReference type="ARBA" id="ARBA00023015"/>
    </source>
</evidence>
<dbReference type="GO" id="GO:0003700">
    <property type="term" value="F:DNA-binding transcription factor activity"/>
    <property type="evidence" value="ECO:0007669"/>
    <property type="project" value="InterPro"/>
</dbReference>
<dbReference type="eggNOG" id="COG2207">
    <property type="taxonomic scope" value="Bacteria"/>
</dbReference>
<gene>
    <name evidence="5" type="ordered locus">swp_2263</name>
</gene>
<keyword evidence="3" id="KW-0804">Transcription</keyword>
<dbReference type="SMART" id="SM00342">
    <property type="entry name" value="HTH_ARAC"/>
    <property type="match status" value="1"/>
</dbReference>
<evidence type="ECO:0000256" key="2">
    <source>
        <dbReference type="ARBA" id="ARBA00023125"/>
    </source>
</evidence>